<name>A0A563W2R6_9CYAN</name>
<feature type="domain" description="Aminoglycoside phosphotransferase" evidence="1">
    <location>
        <begin position="318"/>
        <end position="425"/>
    </location>
</feature>
<gene>
    <name evidence="2" type="ORF">H1P_6690002</name>
</gene>
<evidence type="ECO:0000259" key="1">
    <source>
        <dbReference type="Pfam" id="PF01636"/>
    </source>
</evidence>
<accession>A0A563W2R6</accession>
<dbReference type="InterPro" id="IPR002575">
    <property type="entry name" value="Aminoglycoside_PTrfase"/>
</dbReference>
<proteinExistence type="predicted"/>
<organism evidence="2 3">
    <name type="scientific">Hyella patelloides LEGE 07179</name>
    <dbReference type="NCBI Taxonomy" id="945734"/>
    <lineage>
        <taxon>Bacteria</taxon>
        <taxon>Bacillati</taxon>
        <taxon>Cyanobacteriota</taxon>
        <taxon>Cyanophyceae</taxon>
        <taxon>Pleurocapsales</taxon>
        <taxon>Hyellaceae</taxon>
        <taxon>Hyella</taxon>
    </lineage>
</organism>
<dbReference type="EMBL" id="CAACVJ010000633">
    <property type="protein sequence ID" value="VEP17978.1"/>
    <property type="molecule type" value="Genomic_DNA"/>
</dbReference>
<sequence length="478" mass="55712">MTENIFLYLYKMMLFKPWKSYFYALLIHPTEAKVLIISRDEYYCLPCVEINKNIGFDNFQAIKDGMERKLGISINVLHYASYKVEKEQRKIQGTYVLEQHNPTEEIQVGTWCDRVVPALWADRQAVESLSFIYPEQKSIIEKYLIDLESDTIPKLRPPWAQSGWFSEASAWVEEQLEKLEYQQITPVEYLRSWSISCVLKVETTAGTIYLKAASTFLPLFCDEPIVTAELASLFPNHMPTVISINRQRHWMLLEDFGKPIGGNVSLQVQQDIYRLFAQIQIQSVEQRDRLLSIGCLDRRLDILQSQIAPLINDENSLSELSAAEIEQLHKLAPKLKNLCSQLASYKIPETLVHGDLHLNNVALHKNNYLFFDWTDSCISHPFFDLFELFLESNQKSLFGRLKGLWKRKSQERLRDRYLSQWTEYEPKERLLEAWNIAKPLCALHHAVTYQNMIPSLEARAKQEVNALPYLLREIIRSG</sequence>
<dbReference type="AlphaFoldDB" id="A0A563W2R6"/>
<dbReference type="Pfam" id="PF01636">
    <property type="entry name" value="APH"/>
    <property type="match status" value="1"/>
</dbReference>
<evidence type="ECO:0000313" key="3">
    <source>
        <dbReference type="Proteomes" id="UP000320055"/>
    </source>
</evidence>
<dbReference type="InterPro" id="IPR011009">
    <property type="entry name" value="Kinase-like_dom_sf"/>
</dbReference>
<dbReference type="Proteomes" id="UP000320055">
    <property type="component" value="Unassembled WGS sequence"/>
</dbReference>
<dbReference type="RefSeq" id="WP_222427410.1">
    <property type="nucleotide sequence ID" value="NZ_LR214401.1"/>
</dbReference>
<evidence type="ECO:0000313" key="2">
    <source>
        <dbReference type="EMBL" id="VEP17978.1"/>
    </source>
</evidence>
<dbReference type="Gene3D" id="3.90.1200.10">
    <property type="match status" value="1"/>
</dbReference>
<dbReference type="SUPFAM" id="SSF56112">
    <property type="entry name" value="Protein kinase-like (PK-like)"/>
    <property type="match status" value="1"/>
</dbReference>
<keyword evidence="3" id="KW-1185">Reference proteome</keyword>
<protein>
    <recommendedName>
        <fullName evidence="1">Aminoglycoside phosphotransferase domain-containing protein</fullName>
    </recommendedName>
</protein>
<reference evidence="2 3" key="1">
    <citation type="submission" date="2019-01" db="EMBL/GenBank/DDBJ databases">
        <authorList>
            <person name="Brito A."/>
        </authorList>
    </citation>
    <scope>NUCLEOTIDE SEQUENCE [LARGE SCALE GENOMIC DNA]</scope>
    <source>
        <strain evidence="2">1</strain>
    </source>
</reference>